<comment type="caution">
    <text evidence="2">The sequence shown here is derived from an EMBL/GenBank/DDBJ whole genome shotgun (WGS) entry which is preliminary data.</text>
</comment>
<dbReference type="OrthoDB" id="37575at2"/>
<dbReference type="Proteomes" id="UP000440304">
    <property type="component" value="Unassembled WGS sequence"/>
</dbReference>
<evidence type="ECO:0000256" key="1">
    <source>
        <dbReference type="ARBA" id="ARBA00006479"/>
    </source>
</evidence>
<dbReference type="InterPro" id="IPR036388">
    <property type="entry name" value="WH-like_DNA-bd_sf"/>
</dbReference>
<dbReference type="SUPFAM" id="SSF53067">
    <property type="entry name" value="Actin-like ATPase domain"/>
    <property type="match status" value="1"/>
</dbReference>
<protein>
    <submittedName>
        <fullName evidence="2">ROK family protein</fullName>
    </submittedName>
</protein>
<name>A0A6N8TCQ2_SHIZO</name>
<comment type="similarity">
    <text evidence="1">Belongs to the ROK (NagC/XylR) family.</text>
</comment>
<dbReference type="InterPro" id="IPR000600">
    <property type="entry name" value="ROK"/>
</dbReference>
<dbReference type="Pfam" id="PF13412">
    <property type="entry name" value="HTH_24"/>
    <property type="match status" value="1"/>
</dbReference>
<dbReference type="InterPro" id="IPR043129">
    <property type="entry name" value="ATPase_NBD"/>
</dbReference>
<dbReference type="RefSeq" id="WP_160786417.1">
    <property type="nucleotide sequence ID" value="NZ_CP086610.1"/>
</dbReference>
<evidence type="ECO:0000313" key="3">
    <source>
        <dbReference type="Proteomes" id="UP000440304"/>
    </source>
</evidence>
<organism evidence="2 3">
    <name type="scientific">Shinella zoogloeoides</name>
    <name type="common">Crabtreella saccharophila</name>
    <dbReference type="NCBI Taxonomy" id="352475"/>
    <lineage>
        <taxon>Bacteria</taxon>
        <taxon>Pseudomonadati</taxon>
        <taxon>Pseudomonadota</taxon>
        <taxon>Alphaproteobacteria</taxon>
        <taxon>Hyphomicrobiales</taxon>
        <taxon>Rhizobiaceae</taxon>
        <taxon>Shinella</taxon>
    </lineage>
</organism>
<evidence type="ECO:0000313" key="2">
    <source>
        <dbReference type="EMBL" id="MXO01042.1"/>
    </source>
</evidence>
<dbReference type="AlphaFoldDB" id="A0A6N8TCQ2"/>
<accession>A0A6N8TCQ2</accession>
<dbReference type="Gene3D" id="3.30.420.40">
    <property type="match status" value="2"/>
</dbReference>
<dbReference type="Pfam" id="PF00480">
    <property type="entry name" value="ROK"/>
    <property type="match status" value="1"/>
</dbReference>
<dbReference type="PANTHER" id="PTHR18964">
    <property type="entry name" value="ROK (REPRESSOR, ORF, KINASE) FAMILY"/>
    <property type="match status" value="1"/>
</dbReference>
<dbReference type="PANTHER" id="PTHR18964:SF149">
    <property type="entry name" value="BIFUNCTIONAL UDP-N-ACETYLGLUCOSAMINE 2-EPIMERASE_N-ACETYLMANNOSAMINE KINASE"/>
    <property type="match status" value="1"/>
</dbReference>
<dbReference type="SUPFAM" id="SSF46785">
    <property type="entry name" value="Winged helix' DNA-binding domain"/>
    <property type="match status" value="1"/>
</dbReference>
<gene>
    <name evidence="2" type="ORF">GR156_12055</name>
</gene>
<sequence length="404" mass="41798">MTDAPRISRQFSQRSVMETIVQGGPISRASIAKLTGLSKQTISEIVRDLEDDGWVRETGRTSGHVGRTAVTYELVVDAAFIVAVDLGGTKVRVAVTDLAGQIVIEDAAPTDRRGGAHLVAQISGMALAAASAAKVPREKLRLAVVGVPGAPDNRTGRVLLAPNIRDFDTMDVLEAFRQALGFDVVLENDVNLAALGESWQGQGQGIDNLAYVALGTGIGSGLILGGNLVRGAANAAGEMGFLPIGADPFDPESLRVGAYERAVATHGIIARYEAATGERIDVPAIFERAAAGDKAADAALDDTARQVACGIAAICAIANPQLVILGGSIGLRPEILERARRFLPQCFPYPVDVVSGELGARAALVGATAVGLSQLHNTLFGVATPNAGISLPPVGTDSSQEAAE</sequence>
<reference evidence="2 3" key="1">
    <citation type="submission" date="2019-12" db="EMBL/GenBank/DDBJ databases">
        <title>Shinella granuli gen. nov., sp. nov., and proposal of the reclassification of Zoogloea ramigera ATCC 19623 as Shinella zoogloeoides sp. nov.</title>
        <authorList>
            <person name="Gao J."/>
        </authorList>
    </citation>
    <scope>NUCLEOTIDE SEQUENCE [LARGE SCALE GENOMIC DNA]</scope>
    <source>
        <strain evidence="2 3">DSM 287</strain>
    </source>
</reference>
<dbReference type="EMBL" id="WUML01000008">
    <property type="protein sequence ID" value="MXO01042.1"/>
    <property type="molecule type" value="Genomic_DNA"/>
</dbReference>
<dbReference type="InterPro" id="IPR036390">
    <property type="entry name" value="WH_DNA-bd_sf"/>
</dbReference>
<proteinExistence type="inferred from homology"/>
<dbReference type="Gene3D" id="1.10.10.10">
    <property type="entry name" value="Winged helix-like DNA-binding domain superfamily/Winged helix DNA-binding domain"/>
    <property type="match status" value="1"/>
</dbReference>